<dbReference type="InterPro" id="IPR023696">
    <property type="entry name" value="Ureohydrolase_dom_sf"/>
</dbReference>
<evidence type="ECO:0000256" key="7">
    <source>
        <dbReference type="PIRSR" id="PIRSR036979-1"/>
    </source>
</evidence>
<accession>A0A0U4GD57</accession>
<keyword evidence="2 5" id="KW-0378">Hydrolase</keyword>
<dbReference type="Pfam" id="PF00491">
    <property type="entry name" value="Arginase"/>
    <property type="match status" value="1"/>
</dbReference>
<feature type="binding site" evidence="5">
    <location>
        <position position="244"/>
    </location>
    <ligand>
        <name>Mn(2+)</name>
        <dbReference type="ChEBI" id="CHEBI:29035"/>
        <label>2</label>
    </ligand>
</feature>
<evidence type="ECO:0000256" key="4">
    <source>
        <dbReference type="ARBA" id="ARBA00023211"/>
    </source>
</evidence>
<dbReference type="KEGG" id="lao:AOX59_16705"/>
<dbReference type="HAMAP" id="MF_00737">
    <property type="entry name" value="Formimidoylglutam"/>
    <property type="match status" value="1"/>
</dbReference>
<dbReference type="EMBL" id="CP013862">
    <property type="protein sequence ID" value="ALX50682.1"/>
    <property type="molecule type" value="Genomic_DNA"/>
</dbReference>
<reference evidence="9 10" key="1">
    <citation type="submission" date="2016-01" db="EMBL/GenBank/DDBJ databases">
        <title>Complete genome sequence of strain Lentibacillus amyloliquefaciens LAM0015T isolated from saline sediment.</title>
        <authorList>
            <person name="Wang J.-L."/>
            <person name="He M.-X."/>
        </authorList>
    </citation>
    <scope>NUCLEOTIDE SEQUENCE [LARGE SCALE GENOMIC DNA]</scope>
    <source>
        <strain evidence="9 10">LAM0015</strain>
    </source>
</reference>
<evidence type="ECO:0000256" key="6">
    <source>
        <dbReference type="NCBIfam" id="TIGR01227"/>
    </source>
</evidence>
<feature type="binding site" evidence="5 7">
    <location>
        <position position="242"/>
    </location>
    <ligand>
        <name>Mn(2+)</name>
        <dbReference type="ChEBI" id="CHEBI:29035"/>
        <label>1</label>
    </ligand>
</feature>
<dbReference type="PANTHER" id="PTHR11358">
    <property type="entry name" value="ARGINASE/AGMATINASE"/>
    <property type="match status" value="1"/>
</dbReference>
<dbReference type="OrthoDB" id="9788689at2"/>
<evidence type="ECO:0000313" key="10">
    <source>
        <dbReference type="Proteomes" id="UP000050331"/>
    </source>
</evidence>
<dbReference type="Gene3D" id="3.40.800.10">
    <property type="entry name" value="Ureohydrolase domain"/>
    <property type="match status" value="1"/>
</dbReference>
<feature type="binding site" evidence="5 7">
    <location>
        <position position="159"/>
    </location>
    <ligand>
        <name>Mn(2+)</name>
        <dbReference type="ChEBI" id="CHEBI:29035"/>
        <label>1</label>
    </ligand>
</feature>
<dbReference type="CDD" id="cd09988">
    <property type="entry name" value="Formimidoylglutamase"/>
    <property type="match status" value="1"/>
</dbReference>
<dbReference type="GO" id="GO:0019557">
    <property type="term" value="P:L-histidine catabolic process to glutamate and formate"/>
    <property type="evidence" value="ECO:0007669"/>
    <property type="project" value="UniProtKB-UniPathway"/>
</dbReference>
<comment type="similarity">
    <text evidence="5 8">Belongs to the arginase family.</text>
</comment>
<protein>
    <recommendedName>
        <fullName evidence="5 6">Formimidoylglutamase</fullName>
        <ecNumber evidence="5 6">3.5.3.8</ecNumber>
    </recommendedName>
    <alternativeName>
        <fullName evidence="5">Formiminoglutamase</fullName>
    </alternativeName>
    <alternativeName>
        <fullName evidence="5">Formiminoglutamate hydrolase</fullName>
    </alternativeName>
</protein>
<dbReference type="PIRSF" id="PIRSF036979">
    <property type="entry name" value="Arginase"/>
    <property type="match status" value="1"/>
</dbReference>
<evidence type="ECO:0000313" key="9">
    <source>
        <dbReference type="EMBL" id="ALX50682.1"/>
    </source>
</evidence>
<evidence type="ECO:0000256" key="2">
    <source>
        <dbReference type="ARBA" id="ARBA00022801"/>
    </source>
</evidence>
<dbReference type="SUPFAM" id="SSF52768">
    <property type="entry name" value="Arginase/deacetylase"/>
    <property type="match status" value="1"/>
</dbReference>
<gene>
    <name evidence="5" type="primary">hutG</name>
    <name evidence="9" type="ORF">AOX59_16705</name>
</gene>
<keyword evidence="1 5" id="KW-0479">Metal-binding</keyword>
<dbReference type="Proteomes" id="UP000050331">
    <property type="component" value="Chromosome"/>
</dbReference>
<dbReference type="PANTHER" id="PTHR11358:SF35">
    <property type="entry name" value="FORMIMIDOYLGLUTAMASE"/>
    <property type="match status" value="1"/>
</dbReference>
<evidence type="ECO:0000256" key="8">
    <source>
        <dbReference type="PROSITE-ProRule" id="PRU00742"/>
    </source>
</evidence>
<comment type="cofactor">
    <cofactor evidence="5 7">
        <name>Mn(2+)</name>
        <dbReference type="ChEBI" id="CHEBI:29035"/>
    </cofactor>
    <text evidence="5 7">Binds 2 manganese ions per subunit.</text>
</comment>
<comment type="catalytic activity">
    <reaction evidence="5">
        <text>N-formimidoyl-L-glutamate + H2O = formamide + L-glutamate</text>
        <dbReference type="Rhea" id="RHEA:22492"/>
        <dbReference type="ChEBI" id="CHEBI:15377"/>
        <dbReference type="ChEBI" id="CHEBI:16397"/>
        <dbReference type="ChEBI" id="CHEBI:29985"/>
        <dbReference type="ChEBI" id="CHEBI:58928"/>
        <dbReference type="EC" id="3.5.3.8"/>
    </reaction>
</comment>
<dbReference type="PROSITE" id="PS51409">
    <property type="entry name" value="ARGINASE_2"/>
    <property type="match status" value="1"/>
</dbReference>
<dbReference type="EC" id="3.5.3.8" evidence="5 6"/>
<feature type="binding site" evidence="7">
    <location>
        <position position="244"/>
    </location>
    <ligand>
        <name>Mn(2+)</name>
        <dbReference type="ChEBI" id="CHEBI:29035"/>
        <label>1</label>
    </ligand>
</feature>
<feature type="binding site" evidence="5">
    <location>
        <position position="242"/>
    </location>
    <ligand>
        <name>Mn(2+)</name>
        <dbReference type="ChEBI" id="CHEBI:29035"/>
        <label>2</label>
    </ligand>
</feature>
<dbReference type="GO" id="GO:0033389">
    <property type="term" value="P:putrescine biosynthetic process from arginine, via agmatine"/>
    <property type="evidence" value="ECO:0007669"/>
    <property type="project" value="TreeGrafter"/>
</dbReference>
<dbReference type="GO" id="GO:0019556">
    <property type="term" value="P:L-histidine catabolic process to glutamate and formamide"/>
    <property type="evidence" value="ECO:0007669"/>
    <property type="project" value="UniProtKB-UniRule"/>
</dbReference>
<evidence type="ECO:0000256" key="5">
    <source>
        <dbReference type="HAMAP-Rule" id="MF_00737"/>
    </source>
</evidence>
<organism evidence="9 10">
    <name type="scientific">Lentibacillus amyloliquefaciens</name>
    <dbReference type="NCBI Taxonomy" id="1472767"/>
    <lineage>
        <taxon>Bacteria</taxon>
        <taxon>Bacillati</taxon>
        <taxon>Bacillota</taxon>
        <taxon>Bacilli</taxon>
        <taxon>Bacillales</taxon>
        <taxon>Bacillaceae</taxon>
        <taxon>Lentibacillus</taxon>
    </lineage>
</organism>
<dbReference type="GO" id="GO:0050415">
    <property type="term" value="F:formimidoylglutamase activity"/>
    <property type="evidence" value="ECO:0007669"/>
    <property type="project" value="UniProtKB-UniRule"/>
</dbReference>
<dbReference type="NCBIfam" id="TIGR01227">
    <property type="entry name" value="hutG"/>
    <property type="match status" value="1"/>
</dbReference>
<feature type="binding site" evidence="5 7">
    <location>
        <position position="129"/>
    </location>
    <ligand>
        <name>Mn(2+)</name>
        <dbReference type="ChEBI" id="CHEBI:29035"/>
        <label>1</label>
    </ligand>
</feature>
<dbReference type="InterPro" id="IPR006035">
    <property type="entry name" value="Ureohydrolase"/>
</dbReference>
<proteinExistence type="inferred from homology"/>
<comment type="function">
    <text evidence="5">Catalyzes the conversion of N-formimidoyl-L-glutamate to L-glutamate and formamide.</text>
</comment>
<dbReference type="UniPathway" id="UPA00379">
    <property type="reaction ID" value="UER00552"/>
</dbReference>
<keyword evidence="4 5" id="KW-0464">Manganese</keyword>
<feature type="binding site" evidence="5 7">
    <location>
        <position position="155"/>
    </location>
    <ligand>
        <name>Mn(2+)</name>
        <dbReference type="ChEBI" id="CHEBI:29035"/>
        <label>1</label>
    </ligand>
</feature>
<keyword evidence="3 5" id="KW-0369">Histidine metabolism</keyword>
<feature type="binding site" evidence="5">
    <location>
        <position position="157"/>
    </location>
    <ligand>
        <name>Mn(2+)</name>
        <dbReference type="ChEBI" id="CHEBI:29035"/>
        <label>2</label>
    </ligand>
</feature>
<evidence type="ECO:0000256" key="1">
    <source>
        <dbReference type="ARBA" id="ARBA00022723"/>
    </source>
</evidence>
<feature type="binding site" evidence="5">
    <location>
        <position position="155"/>
    </location>
    <ligand>
        <name>Mn(2+)</name>
        <dbReference type="ChEBI" id="CHEBI:29035"/>
        <label>2</label>
    </ligand>
</feature>
<dbReference type="AlphaFoldDB" id="A0A0U4GD57"/>
<dbReference type="GO" id="GO:0030145">
    <property type="term" value="F:manganese ion binding"/>
    <property type="evidence" value="ECO:0007669"/>
    <property type="project" value="UniProtKB-UniRule"/>
</dbReference>
<dbReference type="InterPro" id="IPR005923">
    <property type="entry name" value="HutG"/>
</dbReference>
<evidence type="ECO:0000256" key="3">
    <source>
        <dbReference type="ARBA" id="ARBA00022808"/>
    </source>
</evidence>
<keyword evidence="10" id="KW-1185">Reference proteome</keyword>
<name>A0A0U4GD57_9BACI</name>
<sequence length="315" mass="34167">MYIQTDNKLWNGRVDDWEDPASFRFHQLVQVIGTDELTSGENGFGILGFASDEGVRRNKGRQGAARAPDAIRQSLAALPYHLDGSGKIADVGNVYCEGDKLAEAQAELGQFASGILKKGLTPIILGGGHETLYGHYLGARASVGHDKTIGIVNIDAHFDMRNDPEPSSGTMFRQILEKDDKAGYLCLGIQELGNTRALFQTAERLGCQYILAKNLAVNDFKDTFTAIDDFSKRHDYLVLTLCTDSIVASAAPGVSAPSPFGLDPKTVKTLLTYIAGKTNVLSFDISEVNPPVDESNKTVRLAAYLVAETMHGFHD</sequence>
<comment type="pathway">
    <text evidence="5">Amino-acid degradation; L-histidine degradation into L-glutamate; L-glutamate from N-formimidoyl-L-glutamate (hydrolase route): step 1/1.</text>
</comment>
<feature type="binding site" evidence="7">
    <location>
        <position position="157"/>
    </location>
    <ligand>
        <name>Mn(2+)</name>
        <dbReference type="ChEBI" id="CHEBI:29035"/>
        <label>1</label>
    </ligand>
</feature>
<dbReference type="GO" id="GO:0008783">
    <property type="term" value="F:agmatinase activity"/>
    <property type="evidence" value="ECO:0007669"/>
    <property type="project" value="TreeGrafter"/>
</dbReference>
<dbReference type="STRING" id="1472767.AOX59_16705"/>